<dbReference type="Proteomes" id="UP001194696">
    <property type="component" value="Unassembled WGS sequence"/>
</dbReference>
<evidence type="ECO:0000313" key="3">
    <source>
        <dbReference type="Proteomes" id="UP001194696"/>
    </source>
</evidence>
<evidence type="ECO:0000313" key="2">
    <source>
        <dbReference type="EMBL" id="KAG0283445.1"/>
    </source>
</evidence>
<organism evidence="2 3">
    <name type="scientific">Linnemannia gamsii</name>
    <dbReference type="NCBI Taxonomy" id="64522"/>
    <lineage>
        <taxon>Eukaryota</taxon>
        <taxon>Fungi</taxon>
        <taxon>Fungi incertae sedis</taxon>
        <taxon>Mucoromycota</taxon>
        <taxon>Mortierellomycotina</taxon>
        <taxon>Mortierellomycetes</taxon>
        <taxon>Mortierellales</taxon>
        <taxon>Mortierellaceae</taxon>
        <taxon>Linnemannia</taxon>
    </lineage>
</organism>
<feature type="compositionally biased region" description="Basic and acidic residues" evidence="1">
    <location>
        <begin position="52"/>
        <end position="78"/>
    </location>
</feature>
<feature type="region of interest" description="Disordered" evidence="1">
    <location>
        <begin position="30"/>
        <end position="83"/>
    </location>
</feature>
<dbReference type="EMBL" id="JAAAIM010000901">
    <property type="protein sequence ID" value="KAG0283445.1"/>
    <property type="molecule type" value="Genomic_DNA"/>
</dbReference>
<sequence>MAIAQVEGQGVVQELDRDLDLKVDQELEAEERDLGVEAEELDQNLEMGEMDQEVKAEEEAQELKAEEMNQELEARNLEEGEASQTSVFPLILTMLYQYVRIRQRIHQVLKTTSSNRNTRRDPTDTPFNTTTSITHSTTQARH</sequence>
<name>A0ABQ7JR59_9FUNG</name>
<accession>A0ABQ7JR59</accession>
<keyword evidence="3" id="KW-1185">Reference proteome</keyword>
<proteinExistence type="predicted"/>
<feature type="region of interest" description="Disordered" evidence="1">
    <location>
        <begin position="111"/>
        <end position="142"/>
    </location>
</feature>
<protein>
    <submittedName>
        <fullName evidence="2">Uncharacterized protein</fullName>
    </submittedName>
</protein>
<feature type="compositionally biased region" description="Acidic residues" evidence="1">
    <location>
        <begin position="30"/>
        <end position="51"/>
    </location>
</feature>
<gene>
    <name evidence="2" type="ORF">BGZ96_012189</name>
</gene>
<reference evidence="2 3" key="1">
    <citation type="journal article" date="2020" name="Fungal Divers.">
        <title>Resolving the Mortierellaceae phylogeny through synthesis of multi-gene phylogenetics and phylogenomics.</title>
        <authorList>
            <person name="Vandepol N."/>
            <person name="Liber J."/>
            <person name="Desiro A."/>
            <person name="Na H."/>
            <person name="Kennedy M."/>
            <person name="Barry K."/>
            <person name="Grigoriev I.V."/>
            <person name="Miller A.N."/>
            <person name="O'Donnell K."/>
            <person name="Stajich J.E."/>
            <person name="Bonito G."/>
        </authorList>
    </citation>
    <scope>NUCLEOTIDE SEQUENCE [LARGE SCALE GENOMIC DNA]</scope>
    <source>
        <strain evidence="2 3">AD045</strain>
    </source>
</reference>
<feature type="compositionally biased region" description="Low complexity" evidence="1">
    <location>
        <begin position="129"/>
        <end position="142"/>
    </location>
</feature>
<comment type="caution">
    <text evidence="2">The sequence shown here is derived from an EMBL/GenBank/DDBJ whole genome shotgun (WGS) entry which is preliminary data.</text>
</comment>
<evidence type="ECO:0000256" key="1">
    <source>
        <dbReference type="SAM" id="MobiDB-lite"/>
    </source>
</evidence>